<organism evidence="3 4">
    <name type="scientific">Salipaludibacillus agaradhaerens</name>
    <name type="common">Bacillus agaradhaerens</name>
    <dbReference type="NCBI Taxonomy" id="76935"/>
    <lineage>
        <taxon>Bacteria</taxon>
        <taxon>Bacillati</taxon>
        <taxon>Bacillota</taxon>
        <taxon>Bacilli</taxon>
        <taxon>Bacillales</taxon>
        <taxon>Bacillaceae</taxon>
    </lineage>
</organism>
<accession>A0A9Q4B428</accession>
<dbReference type="InterPro" id="IPR037523">
    <property type="entry name" value="VOC_core"/>
</dbReference>
<evidence type="ECO:0000256" key="1">
    <source>
        <dbReference type="ARBA" id="ARBA00022723"/>
    </source>
</evidence>
<dbReference type="RefSeq" id="WP_257822279.1">
    <property type="nucleotide sequence ID" value="NZ_JABXYM010000001.1"/>
</dbReference>
<comment type="caution">
    <text evidence="3">The sequence shown here is derived from an EMBL/GenBank/DDBJ whole genome shotgun (WGS) entry which is preliminary data.</text>
</comment>
<feature type="domain" description="VOC" evidence="2">
    <location>
        <begin position="169"/>
        <end position="283"/>
    </location>
</feature>
<proteinExistence type="predicted"/>
<dbReference type="InterPro" id="IPR029068">
    <property type="entry name" value="Glyas_Bleomycin-R_OHBP_Dase"/>
</dbReference>
<evidence type="ECO:0000313" key="3">
    <source>
        <dbReference type="EMBL" id="MCR6097901.1"/>
    </source>
</evidence>
<keyword evidence="4" id="KW-1185">Reference proteome</keyword>
<sequence length="283" mass="31600">MPFHEASATFISHVHLKVRDLATSMSFYRDILGLSIFSESVTTVSFTGNKKTPFLTIEQAGEYVPRPPRTTGLYHVALLLPSRADLGSFLKHMLDHDYPLQGASDHLVSEAIYMADPDGNGVEVYRDRPSEEWIWQNGRVTMTTDPLNAEAVLDAGKYLPWAGMPSGTVMGHLHLQVADLKQAEHFYCDGLGFNIVSQFGEQALFISSDDYHHHLGLNTWSSKNASSPPENSVGIKSFDVFYPNEASRTKAVERLRSQERPVNHQGNALVVTDPFNNRIRLVI</sequence>
<dbReference type="InterPro" id="IPR018146">
    <property type="entry name" value="Glyoxalase_1_CS"/>
</dbReference>
<dbReference type="SUPFAM" id="SSF54593">
    <property type="entry name" value="Glyoxalase/Bleomycin resistance protein/Dihydroxybiphenyl dioxygenase"/>
    <property type="match status" value="2"/>
</dbReference>
<dbReference type="GO" id="GO:0004462">
    <property type="term" value="F:lactoylglutathione lyase activity"/>
    <property type="evidence" value="ECO:0007669"/>
    <property type="project" value="InterPro"/>
</dbReference>
<dbReference type="InterPro" id="IPR004360">
    <property type="entry name" value="Glyas_Fos-R_dOase_dom"/>
</dbReference>
<evidence type="ECO:0000259" key="2">
    <source>
        <dbReference type="PROSITE" id="PS51819"/>
    </source>
</evidence>
<dbReference type="Proteomes" id="UP001057753">
    <property type="component" value="Unassembled WGS sequence"/>
</dbReference>
<dbReference type="PROSITE" id="PS51819">
    <property type="entry name" value="VOC"/>
    <property type="match status" value="2"/>
</dbReference>
<dbReference type="PANTHER" id="PTHR43279:SF1">
    <property type="entry name" value="CATECHOL-2,3-DIOXYGENASE"/>
    <property type="match status" value="1"/>
</dbReference>
<keyword evidence="1" id="KW-0479">Metal-binding</keyword>
<reference evidence="3" key="1">
    <citation type="submission" date="2020-06" db="EMBL/GenBank/DDBJ databases">
        <title>Insight into the genomes of haloalkaliphilic bacilli from Kenyan soda lakes.</title>
        <authorList>
            <person name="Mwirichia R."/>
            <person name="Villamizar G.C."/>
            <person name="Poehlein A."/>
            <person name="Mugweru J."/>
            <person name="Kipnyargis A."/>
            <person name="Kiplimo D."/>
            <person name="Orwa P."/>
            <person name="Daniel R."/>
        </authorList>
    </citation>
    <scope>NUCLEOTIDE SEQUENCE</scope>
    <source>
        <strain evidence="3">B1096_S55</strain>
    </source>
</reference>
<feature type="domain" description="VOC" evidence="2">
    <location>
        <begin position="10"/>
        <end position="127"/>
    </location>
</feature>
<dbReference type="Pfam" id="PF00903">
    <property type="entry name" value="Glyoxalase"/>
    <property type="match status" value="2"/>
</dbReference>
<dbReference type="Gene3D" id="3.10.180.10">
    <property type="entry name" value="2,3-Dihydroxybiphenyl 1,2-Dioxygenase, domain 1"/>
    <property type="match status" value="2"/>
</dbReference>
<name>A0A9Q4B428_SALAG</name>
<dbReference type="PROSITE" id="PS00934">
    <property type="entry name" value="GLYOXALASE_I_1"/>
    <property type="match status" value="1"/>
</dbReference>
<dbReference type="PANTHER" id="PTHR43279">
    <property type="entry name" value="CATECHOL-2,3-DIOXYGENASE"/>
    <property type="match status" value="1"/>
</dbReference>
<protein>
    <submittedName>
        <fullName evidence="3">VOC family protein</fullName>
    </submittedName>
</protein>
<dbReference type="EMBL" id="JABXYM010000001">
    <property type="protein sequence ID" value="MCR6097901.1"/>
    <property type="molecule type" value="Genomic_DNA"/>
</dbReference>
<dbReference type="GO" id="GO:0046872">
    <property type="term" value="F:metal ion binding"/>
    <property type="evidence" value="ECO:0007669"/>
    <property type="project" value="UniProtKB-KW"/>
</dbReference>
<evidence type="ECO:0000313" key="4">
    <source>
        <dbReference type="Proteomes" id="UP001057753"/>
    </source>
</evidence>
<dbReference type="AlphaFoldDB" id="A0A9Q4B428"/>
<dbReference type="CDD" id="cd16359">
    <property type="entry name" value="VOC_BsCatE_like_C"/>
    <property type="match status" value="1"/>
</dbReference>
<gene>
    <name evidence="3" type="ORF">HXA33_15295</name>
</gene>